<dbReference type="EC" id="4.2.1.2" evidence="3"/>
<dbReference type="InterPro" id="IPR005677">
    <property type="entry name" value="Fum_hydII"/>
</dbReference>
<reference evidence="6 7" key="1">
    <citation type="submission" date="2022-11" db="EMBL/GenBank/DDBJ databases">
        <title>Host association and intracellularity evolved multiple times independently in the Rickettsiales.</title>
        <authorList>
            <person name="Castelli M."/>
            <person name="Nardi T."/>
            <person name="Gammuto L."/>
            <person name="Bellinzona G."/>
            <person name="Sabaneyeva E."/>
            <person name="Potekhin A."/>
            <person name="Serra V."/>
            <person name="Petroni G."/>
            <person name="Sassera D."/>
        </authorList>
    </citation>
    <scope>NUCLEOTIDE SEQUENCE [LARGE SCALE GENOMIC DNA]</scope>
    <source>
        <strain evidence="6 7">NDG2</strain>
    </source>
</reference>
<feature type="domain" description="Fumarate lyase N-terminal" evidence="4">
    <location>
        <begin position="12"/>
        <end position="342"/>
    </location>
</feature>
<dbReference type="InterPro" id="IPR000362">
    <property type="entry name" value="Fumarate_lyase_fam"/>
</dbReference>
<dbReference type="Pfam" id="PF00206">
    <property type="entry name" value="Lyase_1"/>
    <property type="match status" value="1"/>
</dbReference>
<comment type="catalytic activity">
    <reaction evidence="3">
        <text>(S)-malate = fumarate + H2O</text>
        <dbReference type="Rhea" id="RHEA:12460"/>
        <dbReference type="ChEBI" id="CHEBI:15377"/>
        <dbReference type="ChEBI" id="CHEBI:15589"/>
        <dbReference type="ChEBI" id="CHEBI:29806"/>
        <dbReference type="EC" id="4.2.1.2"/>
    </reaction>
</comment>
<feature type="binding site" evidence="3">
    <location>
        <position position="319"/>
    </location>
    <ligand>
        <name>substrate</name>
    </ligand>
</feature>
<evidence type="ECO:0000313" key="6">
    <source>
        <dbReference type="EMBL" id="WPX97227.1"/>
    </source>
</evidence>
<dbReference type="CDD" id="cd01362">
    <property type="entry name" value="Fumarase_classII"/>
    <property type="match status" value="1"/>
</dbReference>
<keyword evidence="3" id="KW-0963">Cytoplasm</keyword>
<comment type="subunit">
    <text evidence="3">Homotetramer.</text>
</comment>
<dbReference type="Gene3D" id="1.10.275.10">
    <property type="entry name" value="Fumarase/aspartase (N-terminal domain)"/>
    <property type="match status" value="1"/>
</dbReference>
<dbReference type="PRINTS" id="PR00149">
    <property type="entry name" value="FUMRATELYASE"/>
</dbReference>
<evidence type="ECO:0000259" key="4">
    <source>
        <dbReference type="Pfam" id="PF00206"/>
    </source>
</evidence>
<feature type="binding site" evidence="3">
    <location>
        <begin position="324"/>
        <end position="326"/>
    </location>
    <ligand>
        <name>substrate</name>
    </ligand>
</feature>
<evidence type="ECO:0000256" key="2">
    <source>
        <dbReference type="ARBA" id="ARBA00023239"/>
    </source>
</evidence>
<dbReference type="Pfam" id="PF10415">
    <property type="entry name" value="FumaraseC_C"/>
    <property type="match status" value="1"/>
</dbReference>
<dbReference type="EMBL" id="CP110820">
    <property type="protein sequence ID" value="WPX97227.1"/>
    <property type="molecule type" value="Genomic_DNA"/>
</dbReference>
<protein>
    <recommendedName>
        <fullName evidence="3">Fumarate hydratase class II</fullName>
        <shortName evidence="3">Fumarase C</shortName>
        <ecNumber evidence="3">4.2.1.2</ecNumber>
    </recommendedName>
    <alternativeName>
        <fullName evidence="3">Aerobic fumarase</fullName>
    </alternativeName>
    <alternativeName>
        <fullName evidence="3">Iron-independent fumarase</fullName>
    </alternativeName>
</protein>
<feature type="active site" description="Proton donor/acceptor" evidence="3">
    <location>
        <position position="188"/>
    </location>
</feature>
<dbReference type="PANTHER" id="PTHR11444:SF1">
    <property type="entry name" value="FUMARATE HYDRATASE, MITOCHONDRIAL"/>
    <property type="match status" value="1"/>
</dbReference>
<comment type="pathway">
    <text evidence="3">Carbohydrate metabolism; tricarboxylic acid cycle; (S)-malate from fumarate: step 1/1.</text>
</comment>
<evidence type="ECO:0000313" key="7">
    <source>
        <dbReference type="Proteomes" id="UP001327219"/>
    </source>
</evidence>
<dbReference type="InterPro" id="IPR022761">
    <property type="entry name" value="Fumarate_lyase_N"/>
</dbReference>
<feature type="binding site" evidence="3">
    <location>
        <begin position="98"/>
        <end position="100"/>
    </location>
    <ligand>
        <name>substrate</name>
    </ligand>
</feature>
<evidence type="ECO:0000259" key="5">
    <source>
        <dbReference type="Pfam" id="PF10415"/>
    </source>
</evidence>
<comment type="miscellaneous">
    <text evidence="3">There are 2 substrate-binding sites: the catalytic A site, and the non-catalytic B site that may play a role in the transfer of substrate or product between the active site and the solvent. Alternatively, the B site may bind allosteric effectors.</text>
</comment>
<comment type="subcellular location">
    <subcellularLocation>
        <location evidence="3">Cytoplasm</location>
    </subcellularLocation>
</comment>
<comment type="function">
    <text evidence="3">Involved in the TCA cycle. Catalyzes the stereospecific interconversion of fumarate to L-malate.</text>
</comment>
<organism evidence="6 7">
    <name type="scientific">Candidatus Bandiella euplotis</name>
    <dbReference type="NCBI Taxonomy" id="1664265"/>
    <lineage>
        <taxon>Bacteria</taxon>
        <taxon>Pseudomonadati</taxon>
        <taxon>Pseudomonadota</taxon>
        <taxon>Alphaproteobacteria</taxon>
        <taxon>Rickettsiales</taxon>
        <taxon>Candidatus Midichloriaceae</taxon>
        <taxon>Candidatus Bandiella</taxon>
    </lineage>
</organism>
<gene>
    <name evidence="3" type="primary">fumC</name>
    <name evidence="6" type="ORF">Bandiella_01374</name>
</gene>
<dbReference type="Gene3D" id="1.20.200.10">
    <property type="entry name" value="Fumarase/aspartase (Central domain)"/>
    <property type="match status" value="1"/>
</dbReference>
<dbReference type="HAMAP" id="MF_00743">
    <property type="entry name" value="FumaraseC"/>
    <property type="match status" value="1"/>
</dbReference>
<sequence>MEKFRVESDTMGEIKVPMDKYWGAQSERSLENFKIGIEKMPKALIYALAQQKKAAALANLDIGKLESKIAYAIAKAVDRILDGEFDSHFPLSVWQTGSGTQTNMNINEVISNISIESLGGALGSKTPVHPNDHVNMCQSSNDTFPTAMHIAAVTEINQKLFPALSHLKSALDAKVSLFKDIIKIGRTHLQDATPLTLAQEFSGYATQIKYAISRIKQNLPSLLQLAQGGTAVGTGINCSQSFIDNFIKHINEMTGFEFATSENKFESLATCDALVQASGALNTLAVSLMKIANDIRFLASGPRCGLGELKIPENEPGSSIMPGKVNPTQCEAITMVAAQVMGNHATITLAGSNGHFELNVFRPVIIYNFLQSVTLLSNAIISFTNQCVVGIEANEERIDKLLHESLMLVTALNPYIGYDNAAKIAKNAHKKNITLKQSAIDLNLVSGEDFDKWINPKDMIKLQD</sequence>
<feature type="binding site" evidence="3">
    <location>
        <begin position="139"/>
        <end position="141"/>
    </location>
    <ligand>
        <name>substrate</name>
    </ligand>
</feature>
<dbReference type="Proteomes" id="UP001327219">
    <property type="component" value="Chromosome"/>
</dbReference>
<dbReference type="InterPro" id="IPR020557">
    <property type="entry name" value="Fumarate_lyase_CS"/>
</dbReference>
<dbReference type="NCBIfam" id="TIGR00979">
    <property type="entry name" value="fumC_II"/>
    <property type="match status" value="1"/>
</dbReference>
<feature type="domain" description="Fumarase C C-terminal" evidence="5">
    <location>
        <begin position="408"/>
        <end position="461"/>
    </location>
</feature>
<dbReference type="PANTHER" id="PTHR11444">
    <property type="entry name" value="ASPARTATEAMMONIA/ARGININOSUCCINATE/ADENYLOSUCCINATE LYASE"/>
    <property type="match status" value="1"/>
</dbReference>
<keyword evidence="3" id="KW-0816">Tricarboxylic acid cycle</keyword>
<dbReference type="InterPro" id="IPR024083">
    <property type="entry name" value="Fumarase/histidase_N"/>
</dbReference>
<dbReference type="SUPFAM" id="SSF48557">
    <property type="entry name" value="L-aspartase-like"/>
    <property type="match status" value="1"/>
</dbReference>
<dbReference type="PROSITE" id="PS00163">
    <property type="entry name" value="FUMARATE_LYASES"/>
    <property type="match status" value="1"/>
</dbReference>
<proteinExistence type="inferred from homology"/>
<dbReference type="InterPro" id="IPR008948">
    <property type="entry name" value="L-Aspartase-like"/>
</dbReference>
<evidence type="ECO:0000256" key="1">
    <source>
        <dbReference type="ARBA" id="ARBA00009084"/>
    </source>
</evidence>
<dbReference type="Gene3D" id="1.10.40.30">
    <property type="entry name" value="Fumarase/aspartase (C-terminal domain)"/>
    <property type="match status" value="1"/>
</dbReference>
<evidence type="ECO:0000256" key="3">
    <source>
        <dbReference type="HAMAP-Rule" id="MF_00743"/>
    </source>
</evidence>
<comment type="similarity">
    <text evidence="1 3">Belongs to the class-II fumarase/aspartase family. Fumarase subfamily.</text>
</comment>
<dbReference type="NCBIfam" id="NF008909">
    <property type="entry name" value="PRK12273.1"/>
    <property type="match status" value="1"/>
</dbReference>
<feature type="active site" evidence="3">
    <location>
        <position position="318"/>
    </location>
</feature>
<feature type="binding site" description="in site B" evidence="3">
    <location>
        <begin position="129"/>
        <end position="132"/>
    </location>
    <ligand>
        <name>substrate</name>
    </ligand>
</feature>
<keyword evidence="2 3" id="KW-0456">Lyase</keyword>
<feature type="binding site" evidence="3">
    <location>
        <position position="187"/>
    </location>
    <ligand>
        <name>substrate</name>
    </ligand>
</feature>
<accession>A0ABZ0UMR6</accession>
<name>A0ABZ0UMR6_9RICK</name>
<keyword evidence="7" id="KW-1185">Reference proteome</keyword>
<dbReference type="InterPro" id="IPR018951">
    <property type="entry name" value="Fumarase_C_C"/>
</dbReference>
<feature type="site" description="Important for catalytic activity" evidence="3">
    <location>
        <position position="331"/>
    </location>
</feature>
<dbReference type="RefSeq" id="WP_323732815.1">
    <property type="nucleotide sequence ID" value="NZ_CP110820.1"/>
</dbReference>